<dbReference type="PANTHER" id="PTHR43591:SF24">
    <property type="entry name" value="2-METHOXY-6-POLYPRENYL-1,4-BENZOQUINOL METHYLASE, MITOCHONDRIAL"/>
    <property type="match status" value="1"/>
</dbReference>
<dbReference type="InterPro" id="IPR013216">
    <property type="entry name" value="Methyltransf_11"/>
</dbReference>
<dbReference type="CDD" id="cd02440">
    <property type="entry name" value="AdoMet_MTases"/>
    <property type="match status" value="1"/>
</dbReference>
<comment type="caution">
    <text evidence="2">The sequence shown here is derived from an EMBL/GenBank/DDBJ whole genome shotgun (WGS) entry which is preliminary data.</text>
</comment>
<dbReference type="PANTHER" id="PTHR43591">
    <property type="entry name" value="METHYLTRANSFERASE"/>
    <property type="match status" value="1"/>
</dbReference>
<accession>A0A8H4VSG2</accession>
<proteinExistence type="predicted"/>
<dbReference type="Pfam" id="PF08241">
    <property type="entry name" value="Methyltransf_11"/>
    <property type="match status" value="1"/>
</dbReference>
<dbReference type="Proteomes" id="UP000521872">
    <property type="component" value="Unassembled WGS sequence"/>
</dbReference>
<dbReference type="Gene3D" id="3.40.50.150">
    <property type="entry name" value="Vaccinia Virus protein VP39"/>
    <property type="match status" value="1"/>
</dbReference>
<feature type="domain" description="Methyltransferase type 11" evidence="1">
    <location>
        <begin position="61"/>
        <end position="154"/>
    </location>
</feature>
<evidence type="ECO:0000313" key="2">
    <source>
        <dbReference type="EMBL" id="KAF4621146.1"/>
    </source>
</evidence>
<dbReference type="InterPro" id="IPR029063">
    <property type="entry name" value="SAM-dependent_MTases_sf"/>
</dbReference>
<evidence type="ECO:0000259" key="1">
    <source>
        <dbReference type="Pfam" id="PF08241"/>
    </source>
</evidence>
<name>A0A8H4VSG2_9AGAR</name>
<sequence length="293" mass="31949">MTTSVNDANRWQAPQINYIYEAASAKPEESERLDELHNGITAYLGGLLPSPLASGDTKKILELGSGSGAWAIQAAREFPNAEVLAVDLNPLPTRSKPLPRNLTFLRADLTKALPFEKGAFDIVHARFVLMHLAHGDDVFRKCFDLVRPGGWLVVEEPDSGAMADGGQDPPPDAAEFLGMFMETMHSRDADPTLGKRMEQILKNSGLFDVINVKRLRIPVSGKSNDPDENAFGRVFKQTLILTATATAERLVAQGLTEAKASATKYIQLVKEASIEIAPTAMAPVFIMFNFALL</sequence>
<dbReference type="AlphaFoldDB" id="A0A8H4VSG2"/>
<organism evidence="2 3">
    <name type="scientific">Agrocybe pediades</name>
    <dbReference type="NCBI Taxonomy" id="84607"/>
    <lineage>
        <taxon>Eukaryota</taxon>
        <taxon>Fungi</taxon>
        <taxon>Dikarya</taxon>
        <taxon>Basidiomycota</taxon>
        <taxon>Agaricomycotina</taxon>
        <taxon>Agaricomycetes</taxon>
        <taxon>Agaricomycetidae</taxon>
        <taxon>Agaricales</taxon>
        <taxon>Agaricineae</taxon>
        <taxon>Strophariaceae</taxon>
        <taxon>Agrocybe</taxon>
    </lineage>
</organism>
<reference evidence="2 3" key="1">
    <citation type="submission" date="2019-12" db="EMBL/GenBank/DDBJ databases">
        <authorList>
            <person name="Floudas D."/>
            <person name="Bentzer J."/>
            <person name="Ahren D."/>
            <person name="Johansson T."/>
            <person name="Persson P."/>
            <person name="Tunlid A."/>
        </authorList>
    </citation>
    <scope>NUCLEOTIDE SEQUENCE [LARGE SCALE GENOMIC DNA]</scope>
    <source>
        <strain evidence="2 3">CBS 102.39</strain>
    </source>
</reference>
<protein>
    <recommendedName>
        <fullName evidence="1">Methyltransferase type 11 domain-containing protein</fullName>
    </recommendedName>
</protein>
<dbReference type="EMBL" id="JAACJL010000015">
    <property type="protein sequence ID" value="KAF4621146.1"/>
    <property type="molecule type" value="Genomic_DNA"/>
</dbReference>
<keyword evidence="3" id="KW-1185">Reference proteome</keyword>
<dbReference type="GO" id="GO:0008757">
    <property type="term" value="F:S-adenosylmethionine-dependent methyltransferase activity"/>
    <property type="evidence" value="ECO:0007669"/>
    <property type="project" value="InterPro"/>
</dbReference>
<evidence type="ECO:0000313" key="3">
    <source>
        <dbReference type="Proteomes" id="UP000521872"/>
    </source>
</evidence>
<gene>
    <name evidence="2" type="ORF">D9613_000282</name>
</gene>
<dbReference type="SUPFAM" id="SSF53335">
    <property type="entry name" value="S-adenosyl-L-methionine-dependent methyltransferases"/>
    <property type="match status" value="1"/>
</dbReference>